<dbReference type="AlphaFoldDB" id="A0A329QBW3"/>
<dbReference type="InterPro" id="IPR009057">
    <property type="entry name" value="Homeodomain-like_sf"/>
</dbReference>
<dbReference type="PANTHER" id="PTHR30055">
    <property type="entry name" value="HTH-TYPE TRANSCRIPTIONAL REGULATOR RUTR"/>
    <property type="match status" value="1"/>
</dbReference>
<feature type="domain" description="HTH tetR-type" evidence="5">
    <location>
        <begin position="8"/>
        <end position="68"/>
    </location>
</feature>
<comment type="caution">
    <text evidence="6">The sequence shown here is derived from an EMBL/GenBank/DDBJ whole genome shotgun (WGS) entry which is preliminary data.</text>
</comment>
<evidence type="ECO:0000313" key="7">
    <source>
        <dbReference type="Proteomes" id="UP000250462"/>
    </source>
</evidence>
<evidence type="ECO:0000256" key="3">
    <source>
        <dbReference type="ARBA" id="ARBA00023163"/>
    </source>
</evidence>
<dbReference type="InterPro" id="IPR050109">
    <property type="entry name" value="HTH-type_TetR-like_transc_reg"/>
</dbReference>
<dbReference type="SUPFAM" id="SSF48498">
    <property type="entry name" value="Tetracyclin repressor-like, C-terminal domain"/>
    <property type="match status" value="1"/>
</dbReference>
<evidence type="ECO:0000256" key="2">
    <source>
        <dbReference type="ARBA" id="ARBA00023125"/>
    </source>
</evidence>
<dbReference type="InterPro" id="IPR025996">
    <property type="entry name" value="MT1864/Rv1816-like_C"/>
</dbReference>
<dbReference type="SUPFAM" id="SSF46689">
    <property type="entry name" value="Homeodomain-like"/>
    <property type="match status" value="1"/>
</dbReference>
<dbReference type="PANTHER" id="PTHR30055:SF234">
    <property type="entry name" value="HTH-TYPE TRANSCRIPTIONAL REGULATOR BETI"/>
    <property type="match status" value="1"/>
</dbReference>
<name>A0A329QBW3_9ACTN</name>
<keyword evidence="2 4" id="KW-0238">DNA-binding</keyword>
<keyword evidence="3" id="KW-0804">Transcription</keyword>
<organism evidence="6 7">
    <name type="scientific">Phytoactinopolyspora halophila</name>
    <dbReference type="NCBI Taxonomy" id="1981511"/>
    <lineage>
        <taxon>Bacteria</taxon>
        <taxon>Bacillati</taxon>
        <taxon>Actinomycetota</taxon>
        <taxon>Actinomycetes</taxon>
        <taxon>Jiangellales</taxon>
        <taxon>Jiangellaceae</taxon>
        <taxon>Phytoactinopolyspora</taxon>
    </lineage>
</organism>
<evidence type="ECO:0000256" key="4">
    <source>
        <dbReference type="PROSITE-ProRule" id="PRU00335"/>
    </source>
</evidence>
<dbReference type="GO" id="GO:0003700">
    <property type="term" value="F:DNA-binding transcription factor activity"/>
    <property type="evidence" value="ECO:0007669"/>
    <property type="project" value="TreeGrafter"/>
</dbReference>
<keyword evidence="7" id="KW-1185">Reference proteome</keyword>
<sequence>MRYGQHMRSTRERLIDVAAELVDQGGAAAVTLREVGTRAGLSHNAPYKHFSDKQDLLASVAAAELDTLAQQMRGAAAGHSTGRAKVHACALTYVHWAQAHPTRFKLTFGPWGDVPHAELGHAAEAATQVIHECVGVAIDDGTLIGDASYITTLVWALGHGAIDLSLAGHLRKKPNSPTPEDLVGHLLTRLAG</sequence>
<dbReference type="Pfam" id="PF00440">
    <property type="entry name" value="TetR_N"/>
    <property type="match status" value="1"/>
</dbReference>
<evidence type="ECO:0000256" key="1">
    <source>
        <dbReference type="ARBA" id="ARBA00023015"/>
    </source>
</evidence>
<dbReference type="PRINTS" id="PR00455">
    <property type="entry name" value="HTHTETR"/>
</dbReference>
<dbReference type="EMBL" id="QMIG01000042">
    <property type="protein sequence ID" value="RAW09481.1"/>
    <property type="molecule type" value="Genomic_DNA"/>
</dbReference>
<dbReference type="Gene3D" id="1.10.357.10">
    <property type="entry name" value="Tetracycline Repressor, domain 2"/>
    <property type="match status" value="1"/>
</dbReference>
<dbReference type="GO" id="GO:0000976">
    <property type="term" value="F:transcription cis-regulatory region binding"/>
    <property type="evidence" value="ECO:0007669"/>
    <property type="project" value="TreeGrafter"/>
</dbReference>
<keyword evidence="1" id="KW-0805">Transcription regulation</keyword>
<dbReference type="InterPro" id="IPR001647">
    <property type="entry name" value="HTH_TetR"/>
</dbReference>
<feature type="DNA-binding region" description="H-T-H motif" evidence="4">
    <location>
        <begin position="31"/>
        <end position="50"/>
    </location>
</feature>
<protein>
    <submittedName>
        <fullName evidence="6">TetR/AcrR family transcriptional regulator</fullName>
    </submittedName>
</protein>
<evidence type="ECO:0000259" key="5">
    <source>
        <dbReference type="PROSITE" id="PS50977"/>
    </source>
</evidence>
<evidence type="ECO:0000313" key="6">
    <source>
        <dbReference type="EMBL" id="RAW09481.1"/>
    </source>
</evidence>
<accession>A0A329QBW3</accession>
<dbReference type="PROSITE" id="PS50977">
    <property type="entry name" value="HTH_TETR_2"/>
    <property type="match status" value="1"/>
</dbReference>
<gene>
    <name evidence="6" type="ORF">DPM12_21135</name>
</gene>
<dbReference type="Pfam" id="PF13305">
    <property type="entry name" value="TetR_C_33"/>
    <property type="match status" value="1"/>
</dbReference>
<proteinExistence type="predicted"/>
<reference evidence="6 7" key="1">
    <citation type="submission" date="2018-06" db="EMBL/GenBank/DDBJ databases">
        <title>Phytoactinopolyspora halophila sp. nov., a novel halophilic actinomycete isolated from a saline soil in China.</title>
        <authorList>
            <person name="Tang S.-K."/>
        </authorList>
    </citation>
    <scope>NUCLEOTIDE SEQUENCE [LARGE SCALE GENOMIC DNA]</scope>
    <source>
        <strain evidence="6 7">YIM 96934</strain>
    </source>
</reference>
<dbReference type="Proteomes" id="UP000250462">
    <property type="component" value="Unassembled WGS sequence"/>
</dbReference>
<dbReference type="InterPro" id="IPR036271">
    <property type="entry name" value="Tet_transcr_reg_TetR-rel_C_sf"/>
</dbReference>